<feature type="coiled-coil region" evidence="1">
    <location>
        <begin position="130"/>
        <end position="290"/>
    </location>
</feature>
<proteinExistence type="predicted"/>
<evidence type="ECO:0000256" key="2">
    <source>
        <dbReference type="SAM" id="MobiDB-lite"/>
    </source>
</evidence>
<evidence type="ECO:0000313" key="4">
    <source>
        <dbReference type="Proteomes" id="UP001476798"/>
    </source>
</evidence>
<name>A0ABV0MUU0_9TELE</name>
<comment type="caution">
    <text evidence="3">The sequence shown here is derived from an EMBL/GenBank/DDBJ whole genome shotgun (WGS) entry which is preliminary data.</text>
</comment>
<evidence type="ECO:0000256" key="1">
    <source>
        <dbReference type="SAM" id="Coils"/>
    </source>
</evidence>
<keyword evidence="4" id="KW-1185">Reference proteome</keyword>
<feature type="non-terminal residue" evidence="3">
    <location>
        <position position="1"/>
    </location>
</feature>
<organism evidence="3 4">
    <name type="scientific">Goodea atripinnis</name>
    <dbReference type="NCBI Taxonomy" id="208336"/>
    <lineage>
        <taxon>Eukaryota</taxon>
        <taxon>Metazoa</taxon>
        <taxon>Chordata</taxon>
        <taxon>Craniata</taxon>
        <taxon>Vertebrata</taxon>
        <taxon>Euteleostomi</taxon>
        <taxon>Actinopterygii</taxon>
        <taxon>Neopterygii</taxon>
        <taxon>Teleostei</taxon>
        <taxon>Neoteleostei</taxon>
        <taxon>Acanthomorphata</taxon>
        <taxon>Ovalentaria</taxon>
        <taxon>Atherinomorphae</taxon>
        <taxon>Cyprinodontiformes</taxon>
        <taxon>Goodeidae</taxon>
        <taxon>Goodea</taxon>
    </lineage>
</organism>
<feature type="non-terminal residue" evidence="3">
    <location>
        <position position="637"/>
    </location>
</feature>
<sequence length="637" mass="73048">VMREGSSDVLNKLYETAVDKLEAIKSDYEALRKRYSEKTASHNADLSRLDQFEEENHRLQKTLDILFDNTQHELSKATVQNLELQRELERLQLETTRLKTQQLKAVKDCEKYKEERDSVISEYRLIMSERDQVIKEVDRLQTGLEVAEAKLKNNSSERQVANEELEALQQELGSALVDRDRAICEKNELLEKYCHEVKDKTEAQKELNQACKDIETVREERDVARKERTEAIIQRDQLLREYYQARQKQDSATLDMERANKEIEILRKQYEAISQELKEALQEAEVAKCRRDWAFQERDKIVAERESIRNSKHNCSTQTDICSCKSGSREEEVCKGTCDSLEKSRNGSAHTHHKSFSNCFQHSCSLSISHSQSEPHPVLSYQRQDLNPRSLTFIPLVSNCSPAQPSADGGQSPPMKAVGGTWPKVIVGTSVTECTQLSIFKKPKQRKSIFDVNAFRRPETTPKLDYMSLSQMSKHSPQSSVSETSQTPPIPPTRSDSFRFKHRQQNSSASDSTITTSTPPSSMALAASPQDEGFEGSQEYYTNMPAGKNKKNLKKSREKEESRRRAEVQEKRRYRPKSAPALRRNVTPLHIPVPMQAFSNDEHSPEPVDLLRFSPLRTNRYSVPFAQPSYISLTARK</sequence>
<feature type="region of interest" description="Disordered" evidence="2">
    <location>
        <begin position="469"/>
        <end position="578"/>
    </location>
</feature>
<feature type="compositionally biased region" description="Polar residues" evidence="2">
    <location>
        <begin position="469"/>
        <end position="487"/>
    </location>
</feature>
<dbReference type="PANTHER" id="PTHR46360:SF1">
    <property type="entry name" value="DISKS LARGE HOMOLOG 5"/>
    <property type="match status" value="1"/>
</dbReference>
<reference evidence="3 4" key="1">
    <citation type="submission" date="2021-06" db="EMBL/GenBank/DDBJ databases">
        <authorList>
            <person name="Palmer J.M."/>
        </authorList>
    </citation>
    <scope>NUCLEOTIDE SEQUENCE [LARGE SCALE GENOMIC DNA]</scope>
    <source>
        <strain evidence="3 4">GA_2019</strain>
        <tissue evidence="3">Muscle</tissue>
    </source>
</reference>
<keyword evidence="1" id="KW-0175">Coiled coil</keyword>
<dbReference type="EMBL" id="JAHRIO010012784">
    <property type="protein sequence ID" value="MEQ2162889.1"/>
    <property type="molecule type" value="Genomic_DNA"/>
</dbReference>
<dbReference type="Proteomes" id="UP001476798">
    <property type="component" value="Unassembled WGS sequence"/>
</dbReference>
<gene>
    <name evidence="3" type="ORF">GOODEAATRI_024641</name>
</gene>
<feature type="compositionally biased region" description="Low complexity" evidence="2">
    <location>
        <begin position="507"/>
        <end position="522"/>
    </location>
</feature>
<evidence type="ECO:0000313" key="3">
    <source>
        <dbReference type="EMBL" id="MEQ2162889.1"/>
    </source>
</evidence>
<protein>
    <submittedName>
        <fullName evidence="3">Uncharacterized protein</fullName>
    </submittedName>
</protein>
<dbReference type="PANTHER" id="PTHR46360">
    <property type="entry name" value="DISKS LARGE HOMOLOG 5"/>
    <property type="match status" value="1"/>
</dbReference>
<feature type="compositionally biased region" description="Basic and acidic residues" evidence="2">
    <location>
        <begin position="555"/>
        <end position="571"/>
    </location>
</feature>
<feature type="coiled-coil region" evidence="1">
    <location>
        <begin position="14"/>
        <end position="101"/>
    </location>
</feature>
<accession>A0ABV0MUU0</accession>
<dbReference type="InterPro" id="IPR053004">
    <property type="entry name" value="MAGUK_Signaling_Regulators"/>
</dbReference>